<evidence type="ECO:0000256" key="2">
    <source>
        <dbReference type="SAM" id="Phobius"/>
    </source>
</evidence>
<keyword evidence="2" id="KW-0812">Transmembrane</keyword>
<dbReference type="Pfam" id="PF11070">
    <property type="entry name" value="DUF2871"/>
    <property type="match status" value="1"/>
</dbReference>
<dbReference type="EMBL" id="QFKX01000001">
    <property type="protein sequence ID" value="PWH07894.1"/>
    <property type="molecule type" value="Genomic_DNA"/>
</dbReference>
<dbReference type="AlphaFoldDB" id="A0A2U2RQ42"/>
<feature type="transmembrane region" description="Helical" evidence="2">
    <location>
        <begin position="78"/>
        <end position="97"/>
    </location>
</feature>
<sequence length="168" mass="17585">MNRLFTAVCVYLGLGLASGLAFREITKNADWPATDHTQLSVVHTHLLTLGVIVLLTVLALEVVLRLSASRGLFTWFQITYHAGVLISTGAMFARGLTTVLGVDLGGMDAGLAGIAGLGHMLLTAGFVLLMVMLRRAIVRRGEGASGQDAAARSEAARPADAEGAIASR</sequence>
<dbReference type="InterPro" id="IPR021299">
    <property type="entry name" value="DUF2871"/>
</dbReference>
<evidence type="ECO:0000313" key="4">
    <source>
        <dbReference type="Proteomes" id="UP000245590"/>
    </source>
</evidence>
<evidence type="ECO:0000313" key="3">
    <source>
        <dbReference type="EMBL" id="PWH07894.1"/>
    </source>
</evidence>
<evidence type="ECO:0000256" key="1">
    <source>
        <dbReference type="SAM" id="MobiDB-lite"/>
    </source>
</evidence>
<feature type="transmembrane region" description="Helical" evidence="2">
    <location>
        <begin position="47"/>
        <end position="66"/>
    </location>
</feature>
<keyword evidence="2" id="KW-0472">Membrane</keyword>
<proteinExistence type="predicted"/>
<name>A0A2U2RQ42_9MICO</name>
<reference evidence="3 4" key="1">
    <citation type="submission" date="2018-05" db="EMBL/GenBank/DDBJ databases">
        <title>Brachybacterium sp. M1HQ-2T, whole genome shotgun sequence.</title>
        <authorList>
            <person name="Tuo L."/>
        </authorList>
    </citation>
    <scope>NUCLEOTIDE SEQUENCE [LARGE SCALE GENOMIC DNA]</scope>
    <source>
        <strain evidence="3 4">M1HQ-2</strain>
    </source>
</reference>
<feature type="region of interest" description="Disordered" evidence="1">
    <location>
        <begin position="147"/>
        <end position="168"/>
    </location>
</feature>
<dbReference type="Proteomes" id="UP000245590">
    <property type="component" value="Unassembled WGS sequence"/>
</dbReference>
<organism evidence="3 4">
    <name type="scientific">Brachybacterium endophyticum</name>
    <dbReference type="NCBI Taxonomy" id="2182385"/>
    <lineage>
        <taxon>Bacteria</taxon>
        <taxon>Bacillati</taxon>
        <taxon>Actinomycetota</taxon>
        <taxon>Actinomycetes</taxon>
        <taxon>Micrococcales</taxon>
        <taxon>Dermabacteraceae</taxon>
        <taxon>Brachybacterium</taxon>
    </lineage>
</organism>
<dbReference type="OrthoDB" id="1644899at2"/>
<gene>
    <name evidence="3" type="ORF">DEO23_01185</name>
</gene>
<protein>
    <recommendedName>
        <fullName evidence="5">DUF2871 domain-containing protein</fullName>
    </recommendedName>
</protein>
<keyword evidence="2" id="KW-1133">Transmembrane helix</keyword>
<accession>A0A2U2RQ42</accession>
<feature type="transmembrane region" description="Helical" evidence="2">
    <location>
        <begin position="109"/>
        <end position="133"/>
    </location>
</feature>
<comment type="caution">
    <text evidence="3">The sequence shown here is derived from an EMBL/GenBank/DDBJ whole genome shotgun (WGS) entry which is preliminary data.</text>
</comment>
<keyword evidence="4" id="KW-1185">Reference proteome</keyword>
<evidence type="ECO:0008006" key="5">
    <source>
        <dbReference type="Google" id="ProtNLM"/>
    </source>
</evidence>